<protein>
    <recommendedName>
        <fullName evidence="4">Meckelin</fullName>
    </recommendedName>
</protein>
<dbReference type="GO" id="GO:0036038">
    <property type="term" value="C:MKS complex"/>
    <property type="evidence" value="ECO:0007669"/>
    <property type="project" value="InterPro"/>
</dbReference>
<name>A0A3P7IZ44_STRVU</name>
<dbReference type="OrthoDB" id="419138at2759"/>
<feature type="transmembrane region" description="Helical" evidence="1">
    <location>
        <begin position="224"/>
        <end position="245"/>
    </location>
</feature>
<feature type="transmembrane region" description="Helical" evidence="1">
    <location>
        <begin position="184"/>
        <end position="204"/>
    </location>
</feature>
<feature type="transmembrane region" description="Helical" evidence="1">
    <location>
        <begin position="104"/>
        <end position="128"/>
    </location>
</feature>
<organism evidence="2 3">
    <name type="scientific">Strongylus vulgaris</name>
    <name type="common">Blood worm</name>
    <dbReference type="NCBI Taxonomy" id="40348"/>
    <lineage>
        <taxon>Eukaryota</taxon>
        <taxon>Metazoa</taxon>
        <taxon>Ecdysozoa</taxon>
        <taxon>Nematoda</taxon>
        <taxon>Chromadorea</taxon>
        <taxon>Rhabditida</taxon>
        <taxon>Rhabditina</taxon>
        <taxon>Rhabditomorpha</taxon>
        <taxon>Strongyloidea</taxon>
        <taxon>Strongylidae</taxon>
        <taxon>Strongylus</taxon>
    </lineage>
</organism>
<dbReference type="PANTHER" id="PTHR21274:SF0">
    <property type="entry name" value="MECKELIN"/>
    <property type="match status" value="1"/>
</dbReference>
<dbReference type="AlphaFoldDB" id="A0A3P7IZ44"/>
<keyword evidence="1" id="KW-0472">Membrane</keyword>
<evidence type="ECO:0000256" key="1">
    <source>
        <dbReference type="SAM" id="Phobius"/>
    </source>
</evidence>
<dbReference type="InterPro" id="IPR019170">
    <property type="entry name" value="Meckelin"/>
</dbReference>
<evidence type="ECO:0008006" key="4">
    <source>
        <dbReference type="Google" id="ProtNLM"/>
    </source>
</evidence>
<dbReference type="Pfam" id="PF09773">
    <property type="entry name" value="Meckelin"/>
    <property type="match status" value="4"/>
</dbReference>
<gene>
    <name evidence="2" type="ORF">SVUK_LOCUS10824</name>
</gene>
<evidence type="ECO:0000313" key="2">
    <source>
        <dbReference type="EMBL" id="VDM75826.1"/>
    </source>
</evidence>
<keyword evidence="3" id="KW-1185">Reference proteome</keyword>
<evidence type="ECO:0000313" key="3">
    <source>
        <dbReference type="Proteomes" id="UP000270094"/>
    </source>
</evidence>
<accession>A0A3P7IZ44</accession>
<feature type="transmembrane region" description="Helical" evidence="1">
    <location>
        <begin position="487"/>
        <end position="511"/>
    </location>
</feature>
<sequence length="522" mass="59935">MIRSSSGTYLNRDRRDSNHWVLTRRFFLADDYSIATYNSSSIIRYARLIHLHVELQPSRDGLIYPPYLWIEYAEKNNSQNDIVNTKLSVSYETDPTRHNREWVLMAYLIATLCLKFVALVHTILQLILQETFFIDWERPHVVEDSQTNHPISKDVSKDRIELPVVVWRTYLVANEWAELRCVRATCLGLQLLLVLMLLEAFNFMRFSIIQPGFGIGSPSAESTILSRFAVVVLFYLLVGFLQWVVQLVVVERMIQDPFHNFIDLCSIANISVLALTHPLHGHYIHGRSVHGRADTGMAEMNEFLQKERDPFHNFIDLCSIANISVLALTHPLHGHYIHGRSVHGRADTGMVEMNEFLQKERDDLCGFRGLEPTSHLQTFTVCLPTAFRTRYDEIMNSANNAMTQTRLTGLDQTTAKMAATVRAHEQMNIFLREMIDHSTTDVDYVIRDPSEVGFSRCFLYGREWAHFSFETTLFCVTYLLLNSLTLAAAIVFCVSGIIRALTSLLCTNHLVKSSLVDHRFLI</sequence>
<keyword evidence="1" id="KW-1133">Transmembrane helix</keyword>
<proteinExistence type="predicted"/>
<keyword evidence="1" id="KW-0812">Transmembrane</keyword>
<reference evidence="2 3" key="1">
    <citation type="submission" date="2018-11" db="EMBL/GenBank/DDBJ databases">
        <authorList>
            <consortium name="Pathogen Informatics"/>
        </authorList>
    </citation>
    <scope>NUCLEOTIDE SEQUENCE [LARGE SCALE GENOMIC DNA]</scope>
</reference>
<dbReference type="PANTHER" id="PTHR21274">
    <property type="entry name" value="MECKELIN"/>
    <property type="match status" value="1"/>
</dbReference>
<dbReference type="GO" id="GO:0060271">
    <property type="term" value="P:cilium assembly"/>
    <property type="evidence" value="ECO:0007669"/>
    <property type="project" value="InterPro"/>
</dbReference>
<dbReference type="EMBL" id="UYYB01095891">
    <property type="protein sequence ID" value="VDM75826.1"/>
    <property type="molecule type" value="Genomic_DNA"/>
</dbReference>
<dbReference type="Proteomes" id="UP000270094">
    <property type="component" value="Unassembled WGS sequence"/>
</dbReference>